<dbReference type="PROSITE" id="PS00233">
    <property type="entry name" value="CHIT_BIND_RR_1"/>
    <property type="match status" value="1"/>
</dbReference>
<evidence type="ECO:0000256" key="3">
    <source>
        <dbReference type="PROSITE-ProRule" id="PRU00497"/>
    </source>
</evidence>
<keyword evidence="2 4" id="KW-0732">Signal</keyword>
<gene>
    <name evidence="5" type="ORF">SPLIT_LOCUS10037</name>
</gene>
<reference evidence="5" key="1">
    <citation type="submission" date="2022-02" db="EMBL/GenBank/DDBJ databases">
        <authorList>
            <person name="King R."/>
        </authorList>
    </citation>
    <scope>NUCLEOTIDE SEQUENCE</scope>
</reference>
<protein>
    <recommendedName>
        <fullName evidence="7">Cuticular protein</fullName>
    </recommendedName>
</protein>
<dbReference type="Pfam" id="PF00379">
    <property type="entry name" value="Chitin_bind_4"/>
    <property type="match status" value="1"/>
</dbReference>
<sequence length="164" mass="17709">MFHKFAILSGLVLSATCMVLHQPQIPVLLGIQYDSNPNYNFAYEVNDVHTGDIKSQQESRRGDTVLGQYSLLQPDGIRRTVDYRADDHTGFQATVNNAGGAISSHVQAAINGGVTRHPNLAVQSYQAWPTPTAHPSAAPTPVAISRSSFSQTISHGAPAHHPWA</sequence>
<dbReference type="PANTHER" id="PTHR12236:SF75">
    <property type="entry name" value="CUTICULAR PROTEIN 62BB, ISOFORM A"/>
    <property type="match status" value="1"/>
</dbReference>
<evidence type="ECO:0000313" key="6">
    <source>
        <dbReference type="Proteomes" id="UP001153321"/>
    </source>
</evidence>
<dbReference type="GO" id="GO:0005615">
    <property type="term" value="C:extracellular space"/>
    <property type="evidence" value="ECO:0007669"/>
    <property type="project" value="TreeGrafter"/>
</dbReference>
<dbReference type="GO" id="GO:0042302">
    <property type="term" value="F:structural constituent of cuticle"/>
    <property type="evidence" value="ECO:0007669"/>
    <property type="project" value="UniProtKB-UniRule"/>
</dbReference>
<dbReference type="PRINTS" id="PR00947">
    <property type="entry name" value="CUTICLE"/>
</dbReference>
<keyword evidence="6" id="KW-1185">Reference proteome</keyword>
<dbReference type="InterPro" id="IPR031311">
    <property type="entry name" value="CHIT_BIND_RR_consensus"/>
</dbReference>
<evidence type="ECO:0000256" key="2">
    <source>
        <dbReference type="ARBA" id="ARBA00022729"/>
    </source>
</evidence>
<name>A0A9P0IEE1_SPOLI</name>
<proteinExistence type="predicted"/>
<evidence type="ECO:0000256" key="4">
    <source>
        <dbReference type="SAM" id="SignalP"/>
    </source>
</evidence>
<evidence type="ECO:0008006" key="7">
    <source>
        <dbReference type="Google" id="ProtNLM"/>
    </source>
</evidence>
<dbReference type="Proteomes" id="UP001153321">
    <property type="component" value="Chromosome 5"/>
</dbReference>
<feature type="signal peptide" evidence="4">
    <location>
        <begin position="1"/>
        <end position="17"/>
    </location>
</feature>
<accession>A0A9P0IEE1</accession>
<keyword evidence="1 3" id="KW-0193">Cuticle</keyword>
<dbReference type="EMBL" id="LR824536">
    <property type="protein sequence ID" value="CAH1644684.1"/>
    <property type="molecule type" value="Genomic_DNA"/>
</dbReference>
<feature type="chain" id="PRO_5040151716" description="Cuticular protein" evidence="4">
    <location>
        <begin position="18"/>
        <end position="164"/>
    </location>
</feature>
<dbReference type="InterPro" id="IPR000618">
    <property type="entry name" value="Insect_cuticle"/>
</dbReference>
<dbReference type="PROSITE" id="PS51155">
    <property type="entry name" value="CHIT_BIND_RR_2"/>
    <property type="match status" value="1"/>
</dbReference>
<dbReference type="AlphaFoldDB" id="A0A9P0IEE1"/>
<dbReference type="InterPro" id="IPR051217">
    <property type="entry name" value="Insect_Cuticle_Struc_Prot"/>
</dbReference>
<evidence type="ECO:0000256" key="1">
    <source>
        <dbReference type="ARBA" id="ARBA00022460"/>
    </source>
</evidence>
<dbReference type="PANTHER" id="PTHR12236">
    <property type="entry name" value="STRUCTURAL CONTITUENT OF CUTICLE"/>
    <property type="match status" value="1"/>
</dbReference>
<dbReference type="GO" id="GO:0031012">
    <property type="term" value="C:extracellular matrix"/>
    <property type="evidence" value="ECO:0007669"/>
    <property type="project" value="TreeGrafter"/>
</dbReference>
<evidence type="ECO:0000313" key="5">
    <source>
        <dbReference type="EMBL" id="CAH1644684.1"/>
    </source>
</evidence>
<organism evidence="5 6">
    <name type="scientific">Spodoptera littoralis</name>
    <name type="common">Egyptian cotton leafworm</name>
    <dbReference type="NCBI Taxonomy" id="7109"/>
    <lineage>
        <taxon>Eukaryota</taxon>
        <taxon>Metazoa</taxon>
        <taxon>Ecdysozoa</taxon>
        <taxon>Arthropoda</taxon>
        <taxon>Hexapoda</taxon>
        <taxon>Insecta</taxon>
        <taxon>Pterygota</taxon>
        <taxon>Neoptera</taxon>
        <taxon>Endopterygota</taxon>
        <taxon>Lepidoptera</taxon>
        <taxon>Glossata</taxon>
        <taxon>Ditrysia</taxon>
        <taxon>Noctuoidea</taxon>
        <taxon>Noctuidae</taxon>
        <taxon>Amphipyrinae</taxon>
        <taxon>Spodoptera</taxon>
    </lineage>
</organism>